<dbReference type="SMART" id="SM00849">
    <property type="entry name" value="Lactamase_B"/>
    <property type="match status" value="1"/>
</dbReference>
<evidence type="ECO:0000256" key="2">
    <source>
        <dbReference type="ARBA" id="ARBA00022723"/>
    </source>
</evidence>
<feature type="domain" description="Metallo-beta-lactamase" evidence="6">
    <location>
        <begin position="77"/>
        <end position="280"/>
    </location>
</feature>
<dbReference type="AlphaFoldDB" id="A0A844QN43"/>
<name>A0A844QN43_9HYPH</name>
<dbReference type="EMBL" id="WPHG01000005">
    <property type="protein sequence ID" value="MVA99383.1"/>
    <property type="molecule type" value="Genomic_DNA"/>
</dbReference>
<reference evidence="7 8" key="1">
    <citation type="submission" date="2019-12" db="EMBL/GenBank/DDBJ databases">
        <title>Nitratireductor arenosus sp. nov., Isolated from sea sand, Jeju island, South Korea.</title>
        <authorList>
            <person name="Kim W."/>
        </authorList>
    </citation>
    <scope>NUCLEOTIDE SEQUENCE [LARGE SCALE GENOMIC DNA]</scope>
    <source>
        <strain evidence="7 8">CAU 1489</strain>
    </source>
</reference>
<dbReference type="Pfam" id="PF00753">
    <property type="entry name" value="Lactamase_B"/>
    <property type="match status" value="1"/>
</dbReference>
<dbReference type="CDD" id="cd07720">
    <property type="entry name" value="OPHC2-like_MBL-fold"/>
    <property type="match status" value="1"/>
</dbReference>
<dbReference type="GO" id="GO:0046872">
    <property type="term" value="F:metal ion binding"/>
    <property type="evidence" value="ECO:0007669"/>
    <property type="project" value="UniProtKB-KW"/>
</dbReference>
<dbReference type="SUPFAM" id="SSF56281">
    <property type="entry name" value="Metallo-hydrolase/oxidoreductase"/>
    <property type="match status" value="1"/>
</dbReference>
<keyword evidence="3 7" id="KW-0378">Hydrolase</keyword>
<comment type="similarity">
    <text evidence="1">Belongs to the metallo-beta-lactamase superfamily.</text>
</comment>
<keyword evidence="5" id="KW-0732">Signal</keyword>
<dbReference type="GO" id="GO:0016787">
    <property type="term" value="F:hydrolase activity"/>
    <property type="evidence" value="ECO:0007669"/>
    <property type="project" value="UniProtKB-KW"/>
</dbReference>
<gene>
    <name evidence="7" type="ORF">GN330_19225</name>
</gene>
<evidence type="ECO:0000313" key="7">
    <source>
        <dbReference type="EMBL" id="MVA99383.1"/>
    </source>
</evidence>
<evidence type="ECO:0000256" key="3">
    <source>
        <dbReference type="ARBA" id="ARBA00022801"/>
    </source>
</evidence>
<organism evidence="7 8">
    <name type="scientific">Nitratireductor arenosus</name>
    <dbReference type="NCBI Taxonomy" id="2682096"/>
    <lineage>
        <taxon>Bacteria</taxon>
        <taxon>Pseudomonadati</taxon>
        <taxon>Pseudomonadota</taxon>
        <taxon>Alphaproteobacteria</taxon>
        <taxon>Hyphomicrobiales</taxon>
        <taxon>Phyllobacteriaceae</taxon>
        <taxon>Nitratireductor</taxon>
    </lineage>
</organism>
<comment type="caution">
    <text evidence="7">The sequence shown here is derived from an EMBL/GenBank/DDBJ whole genome shotgun (WGS) entry which is preliminary data.</text>
</comment>
<keyword evidence="4" id="KW-0862">Zinc</keyword>
<dbReference type="Gene3D" id="3.60.15.10">
    <property type="entry name" value="Ribonuclease Z/Hydroxyacylglutathione hydrolase-like"/>
    <property type="match status" value="1"/>
</dbReference>
<dbReference type="InterPro" id="IPR001279">
    <property type="entry name" value="Metallo-B-lactamas"/>
</dbReference>
<dbReference type="InterPro" id="IPR006311">
    <property type="entry name" value="TAT_signal"/>
</dbReference>
<evidence type="ECO:0000256" key="5">
    <source>
        <dbReference type="SAM" id="SignalP"/>
    </source>
</evidence>
<keyword evidence="8" id="KW-1185">Reference proteome</keyword>
<dbReference type="PROSITE" id="PS51318">
    <property type="entry name" value="TAT"/>
    <property type="match status" value="1"/>
</dbReference>
<evidence type="ECO:0000259" key="6">
    <source>
        <dbReference type="SMART" id="SM00849"/>
    </source>
</evidence>
<proteinExistence type="inferred from homology"/>
<evidence type="ECO:0000256" key="4">
    <source>
        <dbReference type="ARBA" id="ARBA00022833"/>
    </source>
</evidence>
<accession>A0A844QN43</accession>
<dbReference type="Proteomes" id="UP000463224">
    <property type="component" value="Unassembled WGS sequence"/>
</dbReference>
<evidence type="ECO:0000313" key="8">
    <source>
        <dbReference type="Proteomes" id="UP000463224"/>
    </source>
</evidence>
<evidence type="ECO:0000256" key="1">
    <source>
        <dbReference type="ARBA" id="ARBA00007749"/>
    </source>
</evidence>
<protein>
    <submittedName>
        <fullName evidence="7">MBL fold metallo-hydrolase</fullName>
    </submittedName>
</protein>
<dbReference type="InterPro" id="IPR051013">
    <property type="entry name" value="MBL_superfamily_lactonases"/>
</dbReference>
<feature type="signal peptide" evidence="5">
    <location>
        <begin position="1"/>
        <end position="20"/>
    </location>
</feature>
<dbReference type="InterPro" id="IPR036866">
    <property type="entry name" value="RibonucZ/Hydroxyglut_hydro"/>
</dbReference>
<keyword evidence="2" id="KW-0479">Metal-binding</keyword>
<sequence>MPTRRAVLTGVATAAAVALARPALTATPLAAGDGEITVVSDGHMNLPLGSVFPGMSAEDRTALLAESDMSTTDYKPDCNVTLLRAGDRLALFDAGAGPNFLPTTGELLARLEDAGVDPAEVTDLIFTHAHPDHLWGVLDDFDDLAFPEATPRMARAEWDFWRADDTLATMPEDRKSFVVGARNRMAALEDRIALFAPGQEVFPGVEAIDTAGHTPGHVAFMIHGGDRPVLVAGDALTNAVSFLRPALHSGSDQDRERAAQTRLRLLDRMAAERARLIAYHLPYPGMGTVERKGEAYHFVPAA</sequence>
<dbReference type="PANTHER" id="PTHR42978:SF6">
    <property type="entry name" value="QUORUM-QUENCHING LACTONASE YTNP-RELATED"/>
    <property type="match status" value="1"/>
</dbReference>
<feature type="chain" id="PRO_5032328613" evidence="5">
    <location>
        <begin position="21"/>
        <end position="302"/>
    </location>
</feature>
<dbReference type="PANTHER" id="PTHR42978">
    <property type="entry name" value="QUORUM-QUENCHING LACTONASE YTNP-RELATED-RELATED"/>
    <property type="match status" value="1"/>
</dbReference>
<dbReference type="RefSeq" id="WP_156714492.1">
    <property type="nucleotide sequence ID" value="NZ_WPHG01000005.1"/>
</dbReference>